<keyword evidence="1" id="KW-1133">Transmembrane helix</keyword>
<gene>
    <name evidence="3" type="ORF">EOD42_21465</name>
</gene>
<keyword evidence="1" id="KW-0812">Transmembrane</keyword>
<dbReference type="Proteomes" id="UP000282957">
    <property type="component" value="Unassembled WGS sequence"/>
</dbReference>
<organism evidence="3 4">
    <name type="scientific">Rhodovarius crocodyli</name>
    <dbReference type="NCBI Taxonomy" id="1979269"/>
    <lineage>
        <taxon>Bacteria</taxon>
        <taxon>Pseudomonadati</taxon>
        <taxon>Pseudomonadota</taxon>
        <taxon>Alphaproteobacteria</taxon>
        <taxon>Acetobacterales</taxon>
        <taxon>Roseomonadaceae</taxon>
        <taxon>Rhodovarius</taxon>
    </lineage>
</organism>
<comment type="caution">
    <text evidence="3">The sequence shown here is derived from an EMBL/GenBank/DDBJ whole genome shotgun (WGS) entry which is preliminary data.</text>
</comment>
<dbReference type="GO" id="GO:0004190">
    <property type="term" value="F:aspartic-type endopeptidase activity"/>
    <property type="evidence" value="ECO:0007669"/>
    <property type="project" value="InterPro"/>
</dbReference>
<protein>
    <recommendedName>
        <fullName evidence="2">Prepilin type IV endopeptidase peptidase domain-containing protein</fullName>
    </recommendedName>
</protein>
<dbReference type="InterPro" id="IPR000045">
    <property type="entry name" value="Prepilin_IV_endopep_pep"/>
</dbReference>
<dbReference type="EMBL" id="SACL01000010">
    <property type="protein sequence ID" value="RVT91542.1"/>
    <property type="molecule type" value="Genomic_DNA"/>
</dbReference>
<proteinExistence type="predicted"/>
<dbReference type="Gene3D" id="1.20.120.1220">
    <property type="match status" value="1"/>
</dbReference>
<feature type="transmembrane region" description="Helical" evidence="1">
    <location>
        <begin position="46"/>
        <end position="68"/>
    </location>
</feature>
<keyword evidence="4" id="KW-1185">Reference proteome</keyword>
<sequence length="144" mass="15382">MNPQWLDAAAGCLLLVLAVSDARRMRLPLRWMALLYLCVFLKGWLVGNWVGLLAALVGVLVVWLPFGLMRLILGKRADQWLGGGDWLLAGALGAWLGPSMALAVLAVSFALSAILGFALRRRRVPFASVCALVVAAGWAGGVLT</sequence>
<evidence type="ECO:0000256" key="1">
    <source>
        <dbReference type="SAM" id="Phobius"/>
    </source>
</evidence>
<feature type="domain" description="Prepilin type IV endopeptidase peptidase" evidence="2">
    <location>
        <begin position="11"/>
        <end position="116"/>
    </location>
</feature>
<keyword evidence="1" id="KW-0472">Membrane</keyword>
<name>A0A437M1R2_9PROT</name>
<dbReference type="AlphaFoldDB" id="A0A437M1R2"/>
<accession>A0A437M1R2</accession>
<feature type="transmembrane region" description="Helical" evidence="1">
    <location>
        <begin position="102"/>
        <end position="119"/>
    </location>
</feature>
<dbReference type="RefSeq" id="WP_127789645.1">
    <property type="nucleotide sequence ID" value="NZ_SACL01000010.1"/>
</dbReference>
<dbReference type="Pfam" id="PF01478">
    <property type="entry name" value="Peptidase_A24"/>
    <property type="match status" value="1"/>
</dbReference>
<feature type="transmembrane region" description="Helical" evidence="1">
    <location>
        <begin position="126"/>
        <end position="143"/>
    </location>
</feature>
<evidence type="ECO:0000313" key="4">
    <source>
        <dbReference type="Proteomes" id="UP000282957"/>
    </source>
</evidence>
<dbReference type="GO" id="GO:0016020">
    <property type="term" value="C:membrane"/>
    <property type="evidence" value="ECO:0007669"/>
    <property type="project" value="InterPro"/>
</dbReference>
<reference evidence="3 4" key="1">
    <citation type="submission" date="2019-01" db="EMBL/GenBank/DDBJ databases">
        <authorList>
            <person name="Chen W.-M."/>
        </authorList>
    </citation>
    <scope>NUCLEOTIDE SEQUENCE [LARGE SCALE GENOMIC DNA]</scope>
    <source>
        <strain evidence="3 4">CCP-6</strain>
    </source>
</reference>
<evidence type="ECO:0000259" key="2">
    <source>
        <dbReference type="Pfam" id="PF01478"/>
    </source>
</evidence>
<evidence type="ECO:0000313" key="3">
    <source>
        <dbReference type="EMBL" id="RVT91542.1"/>
    </source>
</evidence>